<accession>A0A853I931</accession>
<keyword evidence="3" id="KW-0813">Transport</keyword>
<evidence type="ECO:0000256" key="7">
    <source>
        <dbReference type="ARBA" id="ARBA00023237"/>
    </source>
</evidence>
<dbReference type="NCBIfam" id="TIGR01844">
    <property type="entry name" value="type_I_sec_TolC"/>
    <property type="match status" value="1"/>
</dbReference>
<keyword evidence="9" id="KW-0732">Signal</keyword>
<dbReference type="GO" id="GO:0015288">
    <property type="term" value="F:porin activity"/>
    <property type="evidence" value="ECO:0007669"/>
    <property type="project" value="TreeGrafter"/>
</dbReference>
<dbReference type="PANTHER" id="PTHR30026:SF20">
    <property type="entry name" value="OUTER MEMBRANE PROTEIN TOLC"/>
    <property type="match status" value="1"/>
</dbReference>
<feature type="compositionally biased region" description="Polar residues" evidence="8">
    <location>
        <begin position="289"/>
        <end position="300"/>
    </location>
</feature>
<feature type="region of interest" description="Disordered" evidence="8">
    <location>
        <begin position="266"/>
        <end position="300"/>
    </location>
</feature>
<dbReference type="InterPro" id="IPR003423">
    <property type="entry name" value="OMP_efflux"/>
</dbReference>
<evidence type="ECO:0000256" key="8">
    <source>
        <dbReference type="SAM" id="MobiDB-lite"/>
    </source>
</evidence>
<dbReference type="EMBL" id="JACCKB010000015">
    <property type="protein sequence ID" value="NYZ66574.1"/>
    <property type="molecule type" value="Genomic_DNA"/>
</dbReference>
<dbReference type="GO" id="GO:0015562">
    <property type="term" value="F:efflux transmembrane transporter activity"/>
    <property type="evidence" value="ECO:0007669"/>
    <property type="project" value="InterPro"/>
</dbReference>
<evidence type="ECO:0000256" key="6">
    <source>
        <dbReference type="ARBA" id="ARBA00023136"/>
    </source>
</evidence>
<keyword evidence="5" id="KW-0812">Transmembrane</keyword>
<comment type="similarity">
    <text evidence="2">Belongs to the outer membrane factor (OMF) (TC 1.B.17) family.</text>
</comment>
<evidence type="ECO:0000256" key="5">
    <source>
        <dbReference type="ARBA" id="ARBA00022692"/>
    </source>
</evidence>
<evidence type="ECO:0000256" key="9">
    <source>
        <dbReference type="SAM" id="SignalP"/>
    </source>
</evidence>
<proteinExistence type="inferred from homology"/>
<dbReference type="GO" id="GO:1990281">
    <property type="term" value="C:efflux pump complex"/>
    <property type="evidence" value="ECO:0007669"/>
    <property type="project" value="TreeGrafter"/>
</dbReference>
<keyword evidence="11" id="KW-1185">Reference proteome</keyword>
<sequence length="461" mass="50891">MALKPFTTTLLVSLLASPLVMAEKADLLTIYQQALESDAQFAAARQQFNASQEADDQGLAGLLPQVNLSASTSNSQSVQLQNGISNRTSGGNTHGWSASLEQPVFQLQSWFTYTKSKKEVSQAEKQLSLEAQSLILRVAEAYFNALRAEDSLETAKARETAFKRQYEQAQQRFEVGLIAKTDVLEAKAVYDNARVTRITAENDVEVSYEAIRTITNQLPGNLGKLDKNMPVKAPTPAKIESWVKTALKNNLAVQVANESVKVAEEEVKRQKSGHAPTVSAKAEYGHRAQPSTRSVFTDSNGKSNTTTYSLNFNFPIYSGGLTSSRSRAASSLLSKAMHDKDFQVRTTYQQTRNFFNTVNSDVQRVDARWQSTVSSASALEATESGYEVGTRNIIDVLEAQSNLYNSQQDYLNARYDFIINTLKLKQQAGTLSPDDLTELNKWISKAGNTELLPAIKDSERL</sequence>
<name>A0A853I931_9GAMM</name>
<evidence type="ECO:0000256" key="1">
    <source>
        <dbReference type="ARBA" id="ARBA00004442"/>
    </source>
</evidence>
<comment type="caution">
    <text evidence="10">The sequence shown here is derived from an EMBL/GenBank/DDBJ whole genome shotgun (WGS) entry which is preliminary data.</text>
</comment>
<keyword evidence="6" id="KW-0472">Membrane</keyword>
<dbReference type="InterPro" id="IPR051906">
    <property type="entry name" value="TolC-like"/>
</dbReference>
<evidence type="ECO:0000256" key="3">
    <source>
        <dbReference type="ARBA" id="ARBA00022448"/>
    </source>
</evidence>
<dbReference type="InterPro" id="IPR010130">
    <property type="entry name" value="T1SS_OMP_TolC"/>
</dbReference>
<dbReference type="Proteomes" id="UP000569732">
    <property type="component" value="Unassembled WGS sequence"/>
</dbReference>
<protein>
    <submittedName>
        <fullName evidence="10">TolC family outer membrane protein</fullName>
    </submittedName>
</protein>
<dbReference type="Pfam" id="PF02321">
    <property type="entry name" value="OEP"/>
    <property type="match status" value="2"/>
</dbReference>
<evidence type="ECO:0000313" key="10">
    <source>
        <dbReference type="EMBL" id="NYZ66574.1"/>
    </source>
</evidence>
<keyword evidence="4" id="KW-1134">Transmembrane beta strand</keyword>
<dbReference type="SUPFAM" id="SSF56954">
    <property type="entry name" value="Outer membrane efflux proteins (OEP)"/>
    <property type="match status" value="1"/>
</dbReference>
<dbReference type="Gene3D" id="1.20.1600.10">
    <property type="entry name" value="Outer membrane efflux proteins (OEP)"/>
    <property type="match status" value="1"/>
</dbReference>
<keyword evidence="7" id="KW-0998">Cell outer membrane</keyword>
<dbReference type="RefSeq" id="WP_180568603.1">
    <property type="nucleotide sequence ID" value="NZ_JACCKB010000015.1"/>
</dbReference>
<dbReference type="PANTHER" id="PTHR30026">
    <property type="entry name" value="OUTER MEMBRANE PROTEIN TOLC"/>
    <property type="match status" value="1"/>
</dbReference>
<dbReference type="GO" id="GO:0009279">
    <property type="term" value="C:cell outer membrane"/>
    <property type="evidence" value="ECO:0007669"/>
    <property type="project" value="UniProtKB-SubCell"/>
</dbReference>
<feature type="signal peptide" evidence="9">
    <location>
        <begin position="1"/>
        <end position="22"/>
    </location>
</feature>
<evidence type="ECO:0000256" key="2">
    <source>
        <dbReference type="ARBA" id="ARBA00007613"/>
    </source>
</evidence>
<comment type="subcellular location">
    <subcellularLocation>
        <location evidence="1">Cell outer membrane</location>
    </subcellularLocation>
</comment>
<evidence type="ECO:0000313" key="11">
    <source>
        <dbReference type="Proteomes" id="UP000569732"/>
    </source>
</evidence>
<evidence type="ECO:0000256" key="4">
    <source>
        <dbReference type="ARBA" id="ARBA00022452"/>
    </source>
</evidence>
<reference evidence="10 11" key="1">
    <citation type="submission" date="2020-07" db="EMBL/GenBank/DDBJ databases">
        <title>Endozoicomonas sp. nov., isolated from sediment.</title>
        <authorList>
            <person name="Gu T."/>
        </authorList>
    </citation>
    <scope>NUCLEOTIDE SEQUENCE [LARGE SCALE GENOMIC DNA]</scope>
    <source>
        <strain evidence="10 11">SM1973</strain>
    </source>
</reference>
<feature type="chain" id="PRO_5032642057" evidence="9">
    <location>
        <begin position="23"/>
        <end position="461"/>
    </location>
</feature>
<organism evidence="10 11">
    <name type="scientific">Spartinivicinus marinus</name>
    <dbReference type="NCBI Taxonomy" id="2994442"/>
    <lineage>
        <taxon>Bacteria</taxon>
        <taxon>Pseudomonadati</taxon>
        <taxon>Pseudomonadota</taxon>
        <taxon>Gammaproteobacteria</taxon>
        <taxon>Oceanospirillales</taxon>
        <taxon>Zooshikellaceae</taxon>
        <taxon>Spartinivicinus</taxon>
    </lineage>
</organism>
<dbReference type="AlphaFoldDB" id="A0A853I931"/>
<gene>
    <name evidence="10" type="ORF">H0A36_11195</name>
</gene>